<keyword evidence="3" id="KW-1185">Reference proteome</keyword>
<evidence type="ECO:0000259" key="1">
    <source>
        <dbReference type="SMART" id="SM00953"/>
    </source>
</evidence>
<evidence type="ECO:0000313" key="3">
    <source>
        <dbReference type="Proteomes" id="UP000672934"/>
    </source>
</evidence>
<comment type="caution">
    <text evidence="2">The sequence shown here is derived from an EMBL/GenBank/DDBJ whole genome shotgun (WGS) entry which is preliminary data.</text>
</comment>
<organism evidence="2 3">
    <name type="scientific">Cupriavidus yeoncheonensis</name>
    <dbReference type="NCBI Taxonomy" id="1462994"/>
    <lineage>
        <taxon>Bacteria</taxon>
        <taxon>Pseudomonadati</taxon>
        <taxon>Pseudomonadota</taxon>
        <taxon>Betaproteobacteria</taxon>
        <taxon>Burkholderiales</taxon>
        <taxon>Burkholderiaceae</taxon>
        <taxon>Cupriavidus</taxon>
    </lineage>
</organism>
<dbReference type="AlphaFoldDB" id="A0A916NE43"/>
<reference evidence="2" key="1">
    <citation type="submission" date="2021-03" db="EMBL/GenBank/DDBJ databases">
        <authorList>
            <person name="Peeters C."/>
        </authorList>
    </citation>
    <scope>NUCLEOTIDE SEQUENCE</scope>
    <source>
        <strain evidence="2">LMG 31506</strain>
    </source>
</reference>
<name>A0A916NE43_9BURK</name>
<dbReference type="EMBL" id="CAJPUY010000010">
    <property type="protein sequence ID" value="CAG2144788.1"/>
    <property type="molecule type" value="Genomic_DNA"/>
</dbReference>
<gene>
    <name evidence="2" type="ORF">LMG31506_03077</name>
</gene>
<protein>
    <recommendedName>
        <fullName evidence="1">RES domain-containing protein</fullName>
    </recommendedName>
</protein>
<dbReference type="Pfam" id="PF08808">
    <property type="entry name" value="RES"/>
    <property type="match status" value="1"/>
</dbReference>
<dbReference type="Proteomes" id="UP000672934">
    <property type="component" value="Unassembled WGS sequence"/>
</dbReference>
<accession>A0A916NE43</accession>
<dbReference type="RefSeq" id="WP_211948028.1">
    <property type="nucleotide sequence ID" value="NZ_CAJPUY010000010.1"/>
</dbReference>
<dbReference type="SMART" id="SM00953">
    <property type="entry name" value="RES"/>
    <property type="match status" value="1"/>
</dbReference>
<proteinExistence type="predicted"/>
<dbReference type="InterPro" id="IPR014914">
    <property type="entry name" value="RES_dom"/>
</dbReference>
<evidence type="ECO:0000313" key="2">
    <source>
        <dbReference type="EMBL" id="CAG2144788.1"/>
    </source>
</evidence>
<sequence length="250" mass="28057">MSFTTWTPPAVASERRPVALSLWRAVEAQHVVSTMPLVDSLDEQAVLEAVLDAGKPAVPAEARHLHYLLFTPFRYPPSPWGSRFRAGQDPGVFYGAEEIRTACAELGYWRWRFLNDSPALPRIDARAQTLFEVSVRTDGIALDAAPFDQDRAHWMDPDSHETCQAFGRVAREAGIGLIRYTSVRDPQHGPCGAVLTPLAFAVPQPLATTTWMLTVRRDRVIWQRDDLLQRDSFEFAASLWQRTNESPAEG</sequence>
<feature type="domain" description="RES" evidence="1">
    <location>
        <begin position="72"/>
        <end position="206"/>
    </location>
</feature>